<evidence type="ECO:0000259" key="6">
    <source>
        <dbReference type="PROSITE" id="PS01124"/>
    </source>
</evidence>
<keyword evidence="3" id="KW-0804">Transcription</keyword>
<protein>
    <submittedName>
        <fullName evidence="7">AraC-type DNA-binding protein</fullName>
    </submittedName>
</protein>
<dbReference type="InterPro" id="IPR009057">
    <property type="entry name" value="Homeodomain-like_sf"/>
</dbReference>
<name>A0A1W2A9K1_9FLAO</name>
<dbReference type="AlphaFoldDB" id="A0A1W2A9K1"/>
<organism evidence="7 8">
    <name type="scientific">Moheibacter sediminis</name>
    <dbReference type="NCBI Taxonomy" id="1434700"/>
    <lineage>
        <taxon>Bacteria</taxon>
        <taxon>Pseudomonadati</taxon>
        <taxon>Bacteroidota</taxon>
        <taxon>Flavobacteriia</taxon>
        <taxon>Flavobacteriales</taxon>
        <taxon>Weeksellaceae</taxon>
        <taxon>Moheibacter</taxon>
    </lineage>
</organism>
<evidence type="ECO:0000256" key="2">
    <source>
        <dbReference type="ARBA" id="ARBA00023125"/>
    </source>
</evidence>
<keyword evidence="4" id="KW-0472">Membrane</keyword>
<accession>A0A1W2A9K1</accession>
<feature type="chain" id="PRO_5012958355" evidence="5">
    <location>
        <begin position="19"/>
        <end position="469"/>
    </location>
</feature>
<dbReference type="Pfam" id="PF12833">
    <property type="entry name" value="HTH_18"/>
    <property type="match status" value="1"/>
</dbReference>
<feature type="transmembrane region" description="Helical" evidence="4">
    <location>
        <begin position="297"/>
        <end position="317"/>
    </location>
</feature>
<keyword evidence="1" id="KW-0805">Transcription regulation</keyword>
<gene>
    <name evidence="7" type="ORF">SAMN06296427_10427</name>
</gene>
<reference evidence="7 8" key="1">
    <citation type="submission" date="2017-04" db="EMBL/GenBank/DDBJ databases">
        <authorList>
            <person name="Afonso C.L."/>
            <person name="Miller P.J."/>
            <person name="Scott M.A."/>
            <person name="Spackman E."/>
            <person name="Goraichik I."/>
            <person name="Dimitrov K.M."/>
            <person name="Suarez D.L."/>
            <person name="Swayne D.E."/>
        </authorList>
    </citation>
    <scope>NUCLEOTIDE SEQUENCE [LARGE SCALE GENOMIC DNA]</scope>
    <source>
        <strain evidence="7 8">CGMCC 1.12708</strain>
    </source>
</reference>
<feature type="signal peptide" evidence="5">
    <location>
        <begin position="1"/>
        <end position="18"/>
    </location>
</feature>
<keyword evidence="2 7" id="KW-0238">DNA-binding</keyword>
<keyword evidence="5" id="KW-0732">Signal</keyword>
<dbReference type="GO" id="GO:0043565">
    <property type="term" value="F:sequence-specific DNA binding"/>
    <property type="evidence" value="ECO:0007669"/>
    <property type="project" value="InterPro"/>
</dbReference>
<dbReference type="GO" id="GO:0003700">
    <property type="term" value="F:DNA-binding transcription factor activity"/>
    <property type="evidence" value="ECO:0007669"/>
    <property type="project" value="InterPro"/>
</dbReference>
<evidence type="ECO:0000256" key="3">
    <source>
        <dbReference type="ARBA" id="ARBA00023163"/>
    </source>
</evidence>
<keyword evidence="8" id="KW-1185">Reference proteome</keyword>
<keyword evidence="4" id="KW-1133">Transmembrane helix</keyword>
<evidence type="ECO:0000313" key="7">
    <source>
        <dbReference type="EMBL" id="SMC57091.1"/>
    </source>
</evidence>
<evidence type="ECO:0000313" key="8">
    <source>
        <dbReference type="Proteomes" id="UP000192393"/>
    </source>
</evidence>
<dbReference type="EMBL" id="FWXS01000004">
    <property type="protein sequence ID" value="SMC57091.1"/>
    <property type="molecule type" value="Genomic_DNA"/>
</dbReference>
<evidence type="ECO:0000256" key="1">
    <source>
        <dbReference type="ARBA" id="ARBA00023015"/>
    </source>
</evidence>
<sequence>MKLKILIILFLLSALLQAQSVSRNEKILQESSELIYENLQEAQRLLSFVNHSNSEKEHRILSLLILADASYLKGDFVAVMNYIYHAQELLDEKDSDLKFLVEIYLSKYYRILGFQDLSNDYLGRFNQKEILSNYNIKPQILLEKAIRSDNSNEKLKLLNLGFNQLDTTKIFGNSLKNEFRFQLIEISQDSSEKYLKEIIDSKSKIFSARAYLQNENYLMKADSLLKLNPDVILQLELHEKLAKYYLKSNQKDLYKQNILERNELENIIDQSKIKARDLVISHIENQRKEEKSVFENYLFWILTVLVLLSLYGVFYYLKTKRDYKRFLAIMQKNQEEQREKLGKTNSIPEKTEQLLLKKLEKFEQSQKFIQPDISLTNLAKSLDTNTKYLSDIINRNKGCNFNQYINEHRINYIIEKMKSEPKYLNYKMFYLAQECGFSSQSSFSTVFKSVTGISPLSFIKFLKNERKAD</sequence>
<evidence type="ECO:0000256" key="5">
    <source>
        <dbReference type="SAM" id="SignalP"/>
    </source>
</evidence>
<keyword evidence="4" id="KW-0812">Transmembrane</keyword>
<dbReference type="PROSITE" id="PS01124">
    <property type="entry name" value="HTH_ARAC_FAMILY_2"/>
    <property type="match status" value="1"/>
</dbReference>
<feature type="domain" description="HTH araC/xylS-type" evidence="6">
    <location>
        <begin position="349"/>
        <end position="461"/>
    </location>
</feature>
<dbReference type="SUPFAM" id="SSF46689">
    <property type="entry name" value="Homeodomain-like"/>
    <property type="match status" value="1"/>
</dbReference>
<dbReference type="InterPro" id="IPR018060">
    <property type="entry name" value="HTH_AraC"/>
</dbReference>
<dbReference type="Proteomes" id="UP000192393">
    <property type="component" value="Unassembled WGS sequence"/>
</dbReference>
<dbReference type="PANTHER" id="PTHR43280:SF2">
    <property type="entry name" value="HTH-TYPE TRANSCRIPTIONAL REGULATOR EXSA"/>
    <property type="match status" value="1"/>
</dbReference>
<dbReference type="Gene3D" id="1.10.10.60">
    <property type="entry name" value="Homeodomain-like"/>
    <property type="match status" value="2"/>
</dbReference>
<dbReference type="PANTHER" id="PTHR43280">
    <property type="entry name" value="ARAC-FAMILY TRANSCRIPTIONAL REGULATOR"/>
    <property type="match status" value="1"/>
</dbReference>
<proteinExistence type="predicted"/>
<evidence type="ECO:0000256" key="4">
    <source>
        <dbReference type="SAM" id="Phobius"/>
    </source>
</evidence>
<dbReference type="STRING" id="1434700.SAMN06296427_10427"/>
<dbReference type="SMART" id="SM00342">
    <property type="entry name" value="HTH_ARAC"/>
    <property type="match status" value="1"/>
</dbReference>